<gene>
    <name evidence="3" type="ORF">PQR79_08815</name>
</gene>
<sequence length="224" mass="25505">MGIFDLKRIDKAHSYPDWVVNDNERKVYYAINRRAEEITLLISNSVKPLSPSEKKIKKSVICLELGLSGSYIAKHNQLNDYVDGQQRQVNRLSDGLKKTKQQADSNKKRPEAMNKPELVSEVKELRQKLKERDSELYIEQVKHLLDAGLSETQIAVKTRIERLNNEVSSANERLAKVTSALTILQGEVVKSHRINKTKSESVLSLLDNASDPEEIVRILRVSET</sequence>
<evidence type="ECO:0000256" key="1">
    <source>
        <dbReference type="SAM" id="Coils"/>
    </source>
</evidence>
<feature type="compositionally biased region" description="Basic and acidic residues" evidence="2">
    <location>
        <begin position="105"/>
        <end position="116"/>
    </location>
</feature>
<dbReference type="RefSeq" id="WP_238106394.1">
    <property type="nucleotide sequence ID" value="NZ_JAQQPZ010000005.1"/>
</dbReference>
<feature type="coiled-coil region" evidence="1">
    <location>
        <begin position="153"/>
        <end position="180"/>
    </location>
</feature>
<organism evidence="3 4">
    <name type="scientific">Shewanella metallivivens</name>
    <dbReference type="NCBI Taxonomy" id="2872342"/>
    <lineage>
        <taxon>Bacteria</taxon>
        <taxon>Pseudomonadati</taxon>
        <taxon>Pseudomonadota</taxon>
        <taxon>Gammaproteobacteria</taxon>
        <taxon>Alteromonadales</taxon>
        <taxon>Shewanellaceae</taxon>
        <taxon>Shewanella</taxon>
    </lineage>
</organism>
<protein>
    <submittedName>
        <fullName evidence="3">Uncharacterized protein</fullName>
    </submittedName>
</protein>
<feature type="region of interest" description="Disordered" evidence="2">
    <location>
        <begin position="94"/>
        <end position="116"/>
    </location>
</feature>
<evidence type="ECO:0000313" key="3">
    <source>
        <dbReference type="EMBL" id="MDD8059221.1"/>
    </source>
</evidence>
<accession>A0ABT5TP63</accession>
<evidence type="ECO:0000256" key="2">
    <source>
        <dbReference type="SAM" id="MobiDB-lite"/>
    </source>
</evidence>
<name>A0ABT5TP63_9GAMM</name>
<keyword evidence="1" id="KW-0175">Coiled coil</keyword>
<reference evidence="3 4" key="1">
    <citation type="submission" date="2023-02" db="EMBL/GenBank/DDBJ databases">
        <title>Genome sequence of Shewanella metallivivens ER-Te-42B-Light, sp. nov., enriched from sulfide tube worms (Riftia pachyptila) isolated from Explorer Ridge in the Pacific Ocean.</title>
        <authorList>
            <person name="Maltman C."/>
            <person name="Kuzyk S.B."/>
            <person name="Kyndt J.A."/>
            <person name="Yurkov V."/>
        </authorList>
    </citation>
    <scope>NUCLEOTIDE SEQUENCE [LARGE SCALE GENOMIC DNA]</scope>
    <source>
        <strain evidence="3 4">ER-Te-42B-Light</strain>
    </source>
</reference>
<dbReference type="Proteomes" id="UP001213691">
    <property type="component" value="Unassembled WGS sequence"/>
</dbReference>
<comment type="caution">
    <text evidence="3">The sequence shown here is derived from an EMBL/GenBank/DDBJ whole genome shotgun (WGS) entry which is preliminary data.</text>
</comment>
<dbReference type="EMBL" id="JAQQPZ010000005">
    <property type="protein sequence ID" value="MDD8059221.1"/>
    <property type="molecule type" value="Genomic_DNA"/>
</dbReference>
<proteinExistence type="predicted"/>
<evidence type="ECO:0000313" key="4">
    <source>
        <dbReference type="Proteomes" id="UP001213691"/>
    </source>
</evidence>
<keyword evidence="4" id="KW-1185">Reference proteome</keyword>